<evidence type="ECO:0000313" key="9">
    <source>
        <dbReference type="EMBL" id="OLU44708.1"/>
    </source>
</evidence>
<feature type="binding site" evidence="5">
    <location>
        <position position="43"/>
    </location>
    <ligand>
        <name>a divalent metal cation</name>
        <dbReference type="ChEBI" id="CHEBI:60240"/>
    </ligand>
</feature>
<feature type="binding site" evidence="5">
    <location>
        <begin position="35"/>
        <end position="36"/>
    </location>
    <ligand>
        <name>4-CDP-2-C-methyl-D-erythritol 2-phosphate</name>
        <dbReference type="ChEBI" id="CHEBI:57919"/>
    </ligand>
</feature>
<name>A0A140DSK2_9FIRM</name>
<dbReference type="SUPFAM" id="SSF69765">
    <property type="entry name" value="IpsF-like"/>
    <property type="match status" value="1"/>
</dbReference>
<dbReference type="InterPro" id="IPR036571">
    <property type="entry name" value="MECDP_synthase_sf"/>
</dbReference>
<evidence type="ECO:0000313" key="10">
    <source>
        <dbReference type="Proteomes" id="UP000069771"/>
    </source>
</evidence>
<feature type="domain" description="2-C-methyl-D-erythritol 2,4-cyclodiphosphate synthase" evidence="7">
    <location>
        <begin position="2"/>
        <end position="155"/>
    </location>
</feature>
<dbReference type="GO" id="GO:0008685">
    <property type="term" value="F:2-C-methyl-D-erythritol 2,4-cyclodiphosphate synthase activity"/>
    <property type="evidence" value="ECO:0007669"/>
    <property type="project" value="UniProtKB-UniRule"/>
</dbReference>
<keyword evidence="3 5" id="KW-0414">Isoprene biosynthesis</keyword>
<feature type="binding site" evidence="5">
    <location>
        <position position="143"/>
    </location>
    <ligand>
        <name>4-CDP-2-C-methyl-D-erythritol 2-phosphate</name>
        <dbReference type="ChEBI" id="CHEBI:57919"/>
    </ligand>
</feature>
<protein>
    <recommendedName>
        <fullName evidence="5 6">2-C-methyl-D-erythritol 2,4-cyclodiphosphate synthase</fullName>
        <shortName evidence="5">MECDP-synthase</shortName>
        <shortName evidence="5">MECPP-synthase</shortName>
        <shortName evidence="5">MECPS</shortName>
        <ecNumber evidence="5 6">4.6.1.12</ecNumber>
    </recommendedName>
</protein>
<dbReference type="GeneID" id="78477342"/>
<keyword evidence="10" id="KW-1185">Reference proteome</keyword>
<dbReference type="KEGG" id="fro:AALO17_04950"/>
<comment type="subunit">
    <text evidence="5">Homotrimer.</text>
</comment>
<evidence type="ECO:0000256" key="5">
    <source>
        <dbReference type="HAMAP-Rule" id="MF_00107"/>
    </source>
</evidence>
<dbReference type="InterPro" id="IPR003526">
    <property type="entry name" value="MECDP_synthase"/>
</dbReference>
<dbReference type="GO" id="GO:0016114">
    <property type="term" value="P:terpenoid biosynthetic process"/>
    <property type="evidence" value="ECO:0007669"/>
    <property type="project" value="InterPro"/>
</dbReference>
<dbReference type="OrthoDB" id="9804336at2"/>
<dbReference type="FunFam" id="3.30.1330.50:FF:000003">
    <property type="entry name" value="2-C-methyl-D-erythritol 2,4-cyclodiphosphate synthase"/>
    <property type="match status" value="1"/>
</dbReference>
<dbReference type="PATRIC" id="fig|1702221.3.peg.474"/>
<dbReference type="PANTHER" id="PTHR43181:SF1">
    <property type="entry name" value="2-C-METHYL-D-ERYTHRITOL 2,4-CYCLODIPHOSPHATE SYNTHASE, CHLOROPLASTIC"/>
    <property type="match status" value="1"/>
</dbReference>
<organism evidence="8 10">
    <name type="scientific">Faecalibaculum rodentium</name>
    <dbReference type="NCBI Taxonomy" id="1702221"/>
    <lineage>
        <taxon>Bacteria</taxon>
        <taxon>Bacillati</taxon>
        <taxon>Bacillota</taxon>
        <taxon>Erysipelotrichia</taxon>
        <taxon>Erysipelotrichales</taxon>
        <taxon>Erysipelotrichaceae</taxon>
        <taxon>Faecalibaculum</taxon>
    </lineage>
</organism>
<feature type="site" description="Transition state stabilizer" evidence="5">
    <location>
        <position position="35"/>
    </location>
</feature>
<dbReference type="STRING" id="1702221.AALO17_04950"/>
<comment type="catalytic activity">
    <reaction evidence="5 6">
        <text>4-CDP-2-C-methyl-D-erythritol 2-phosphate = 2-C-methyl-D-erythritol 2,4-cyclic diphosphate + CMP</text>
        <dbReference type="Rhea" id="RHEA:23864"/>
        <dbReference type="ChEBI" id="CHEBI:57919"/>
        <dbReference type="ChEBI" id="CHEBI:58483"/>
        <dbReference type="ChEBI" id="CHEBI:60377"/>
        <dbReference type="EC" id="4.6.1.12"/>
    </reaction>
</comment>
<dbReference type="HAMAP" id="MF_00107">
    <property type="entry name" value="IspF"/>
    <property type="match status" value="1"/>
</dbReference>
<comment type="cofactor">
    <cofactor evidence="5">
        <name>a divalent metal cation</name>
        <dbReference type="ChEBI" id="CHEBI:60240"/>
    </cofactor>
    <text evidence="5">Binds 1 divalent metal cation per subunit.</text>
</comment>
<feature type="binding site" evidence="5">
    <location>
        <begin position="101"/>
        <end position="107"/>
    </location>
    <ligand>
        <name>4-CDP-2-C-methyl-D-erythritol 2-phosphate</name>
        <dbReference type="ChEBI" id="CHEBI:57919"/>
    </ligand>
</feature>
<comment type="similarity">
    <text evidence="1 5 6">Belongs to the IspF family.</text>
</comment>
<dbReference type="EMBL" id="MPJZ01000059">
    <property type="protein sequence ID" value="OLU44708.1"/>
    <property type="molecule type" value="Genomic_DNA"/>
</dbReference>
<comment type="pathway">
    <text evidence="5">Isoprenoid biosynthesis; isopentenyl diphosphate biosynthesis via DXP pathway; isopentenyl diphosphate from 1-deoxy-D-xylulose 5-phosphate: step 4/6.</text>
</comment>
<reference evidence="9 11" key="2">
    <citation type="submission" date="2016-11" db="EMBL/GenBank/DDBJ databases">
        <title>Description of two novel members of the family Erysipelotrichaceae: Ileibacterium lipovorans gen. nov., sp. nov. and Dubosiella newyorkensis, gen. nov., sp. nov.</title>
        <authorList>
            <person name="Cox L.M."/>
            <person name="Sohn J."/>
            <person name="Tyrrell K.L."/>
            <person name="Citron D.M."/>
            <person name="Lawson P.A."/>
            <person name="Patel N.B."/>
            <person name="Iizumi T."/>
            <person name="Perez-Perez G.I."/>
            <person name="Goldstein E.J."/>
            <person name="Blaser M.J."/>
        </authorList>
    </citation>
    <scope>NUCLEOTIDE SEQUENCE [LARGE SCALE GENOMIC DNA]</scope>
    <source>
        <strain evidence="9 11">NYU-BL-K8</strain>
    </source>
</reference>
<dbReference type="Gene3D" id="3.30.1330.50">
    <property type="entry name" value="2-C-methyl-D-erythritol 2,4-cyclodiphosphate synthase"/>
    <property type="match status" value="1"/>
</dbReference>
<feature type="binding site" evidence="5">
    <location>
        <position position="140"/>
    </location>
    <ligand>
        <name>4-CDP-2-C-methyl-D-erythritol 2-phosphate</name>
        <dbReference type="ChEBI" id="CHEBI:57919"/>
    </ligand>
</feature>
<keyword evidence="2 5" id="KW-0479">Metal-binding</keyword>
<dbReference type="Pfam" id="PF02542">
    <property type="entry name" value="YgbB"/>
    <property type="match status" value="1"/>
</dbReference>
<evidence type="ECO:0000313" key="8">
    <source>
        <dbReference type="EMBL" id="AMK53629.1"/>
    </source>
</evidence>
<evidence type="ECO:0000313" key="11">
    <source>
        <dbReference type="Proteomes" id="UP000186758"/>
    </source>
</evidence>
<reference evidence="8 10" key="1">
    <citation type="journal article" date="2016" name="Gut Pathog.">
        <title>Whole genome sequencing of "Faecalibaculum rodentium" ALO17, isolated from C57BL/6J laboratory mouse feces.</title>
        <authorList>
            <person name="Lim S."/>
            <person name="Chang D.H."/>
            <person name="Ahn S."/>
            <person name="Kim B.C."/>
        </authorList>
    </citation>
    <scope>NUCLEOTIDE SEQUENCE [LARGE SCALE GENOMIC DNA]</scope>
    <source>
        <strain evidence="8 10">Alo17</strain>
    </source>
</reference>
<dbReference type="UniPathway" id="UPA00056">
    <property type="reaction ID" value="UER00095"/>
</dbReference>
<dbReference type="Proteomes" id="UP000069771">
    <property type="component" value="Chromosome"/>
</dbReference>
<dbReference type="GO" id="GO:0019288">
    <property type="term" value="P:isopentenyl diphosphate biosynthetic process, methylerythritol 4-phosphate pathway"/>
    <property type="evidence" value="ECO:0007669"/>
    <property type="project" value="UniProtKB-UniRule"/>
</dbReference>
<comment type="caution">
    <text evidence="5">Lacks conserved residue(s) required for the propagation of feature annotation.</text>
</comment>
<feature type="binding site" evidence="5">
    <location>
        <position position="9"/>
    </location>
    <ligand>
        <name>a divalent metal cation</name>
        <dbReference type="ChEBI" id="CHEBI:60240"/>
    </ligand>
</feature>
<dbReference type="Proteomes" id="UP000186758">
    <property type="component" value="Unassembled WGS sequence"/>
</dbReference>
<proteinExistence type="inferred from homology"/>
<feature type="binding site" evidence="5">
    <location>
        <position position="11"/>
    </location>
    <ligand>
        <name>a divalent metal cation</name>
        <dbReference type="ChEBI" id="CHEBI:60240"/>
    </ligand>
</feature>
<dbReference type="CDD" id="cd00554">
    <property type="entry name" value="MECDP_synthase"/>
    <property type="match status" value="1"/>
</dbReference>
<evidence type="ECO:0000256" key="2">
    <source>
        <dbReference type="ARBA" id="ARBA00022723"/>
    </source>
</evidence>
<evidence type="ECO:0000256" key="6">
    <source>
        <dbReference type="RuleBase" id="RU004395"/>
    </source>
</evidence>
<feature type="binding site" evidence="5">
    <location>
        <begin position="9"/>
        <end position="11"/>
    </location>
    <ligand>
        <name>4-CDP-2-C-methyl-D-erythritol 2-phosphate</name>
        <dbReference type="ChEBI" id="CHEBI:57919"/>
    </ligand>
</feature>
<dbReference type="NCBIfam" id="TIGR00151">
    <property type="entry name" value="ispF"/>
    <property type="match status" value="1"/>
</dbReference>
<gene>
    <name evidence="5" type="primary">ispF</name>
    <name evidence="8" type="ORF">AALO17_04950</name>
    <name evidence="9" type="ORF">BO223_07405</name>
</gene>
<accession>A0A140DSK2</accession>
<dbReference type="AlphaFoldDB" id="A0A140DSK2"/>
<feature type="binding site" evidence="5">
    <location>
        <begin position="57"/>
        <end position="59"/>
    </location>
    <ligand>
        <name>4-CDP-2-C-methyl-D-erythritol 2-phosphate</name>
        <dbReference type="ChEBI" id="CHEBI:57919"/>
    </ligand>
</feature>
<dbReference type="PANTHER" id="PTHR43181">
    <property type="entry name" value="2-C-METHYL-D-ERYTHRITOL 2,4-CYCLODIPHOSPHATE SYNTHASE, CHLOROPLASTIC"/>
    <property type="match status" value="1"/>
</dbReference>
<dbReference type="RefSeq" id="WP_067555009.1">
    <property type="nucleotide sequence ID" value="NZ_CAJTBG010000004.1"/>
</dbReference>
<evidence type="ECO:0000256" key="1">
    <source>
        <dbReference type="ARBA" id="ARBA00008480"/>
    </source>
</evidence>
<sequence length="159" mass="17068">MIRVGQSVDIHPLKPGRDLVLGGVKIDHETGLDGHSDADVLVHAIAESILGALALGDLGTHFPDTDPRYKGISSLKLLAHTVDLAAHTGYRLVNLDATILAERPKMAPHIPVMRENIARVLSCDVSQVSIKATRGEKLGFVGRQEGIAAVCVCLLEDRR</sequence>
<keyword evidence="4 5" id="KW-0456">Lyase</keyword>
<dbReference type="EC" id="4.6.1.12" evidence="5 6"/>
<dbReference type="GO" id="GO:0046872">
    <property type="term" value="F:metal ion binding"/>
    <property type="evidence" value="ECO:0007669"/>
    <property type="project" value="UniProtKB-KW"/>
</dbReference>
<evidence type="ECO:0000259" key="7">
    <source>
        <dbReference type="Pfam" id="PF02542"/>
    </source>
</evidence>
<feature type="binding site" evidence="5">
    <location>
        <begin position="62"/>
        <end position="66"/>
    </location>
    <ligand>
        <name>4-CDP-2-C-methyl-D-erythritol 2-phosphate</name>
        <dbReference type="ChEBI" id="CHEBI:57919"/>
    </ligand>
</feature>
<comment type="function">
    <text evidence="5">Involved in the biosynthesis of isopentenyl diphosphate (IPP) and dimethylallyl diphosphate (DMAPP), two major building blocks of isoprenoid compounds. Catalyzes the conversion of 4-diphosphocytidyl-2-C-methyl-D-erythritol 2-phosphate (CDP-ME2P) to 2-C-methyl-D-erythritol 2,4-cyclodiphosphate (ME-CPP) with a corresponding release of cytidine 5-monophosphate (CMP).</text>
</comment>
<evidence type="ECO:0000256" key="4">
    <source>
        <dbReference type="ARBA" id="ARBA00023239"/>
    </source>
</evidence>
<dbReference type="EMBL" id="CP011391">
    <property type="protein sequence ID" value="AMK53629.1"/>
    <property type="molecule type" value="Genomic_DNA"/>
</dbReference>
<evidence type="ECO:0000256" key="3">
    <source>
        <dbReference type="ARBA" id="ARBA00023229"/>
    </source>
</evidence>